<evidence type="ECO:0000256" key="6">
    <source>
        <dbReference type="ARBA" id="ARBA00022741"/>
    </source>
</evidence>
<feature type="domain" description="Histidine kinase" evidence="13">
    <location>
        <begin position="284"/>
        <end position="503"/>
    </location>
</feature>
<dbReference type="CDD" id="cd00082">
    <property type="entry name" value="HisKA"/>
    <property type="match status" value="1"/>
</dbReference>
<evidence type="ECO:0000256" key="12">
    <source>
        <dbReference type="SAM" id="MobiDB-lite"/>
    </source>
</evidence>
<dbReference type="EMBL" id="SNYW01000008">
    <property type="protein sequence ID" value="TDQ82237.1"/>
    <property type="molecule type" value="Genomic_DNA"/>
</dbReference>
<dbReference type="PROSITE" id="PS50110">
    <property type="entry name" value="RESPONSE_REGULATORY"/>
    <property type="match status" value="1"/>
</dbReference>
<dbReference type="SUPFAM" id="SSF55874">
    <property type="entry name" value="ATPase domain of HSP90 chaperone/DNA topoisomerase II/histidine kinase"/>
    <property type="match status" value="1"/>
</dbReference>
<protein>
    <recommendedName>
        <fullName evidence="3">histidine kinase</fullName>
        <ecNumber evidence="3">2.7.13.3</ecNumber>
    </recommendedName>
</protein>
<dbReference type="Gene3D" id="3.30.450.20">
    <property type="entry name" value="PAS domain"/>
    <property type="match status" value="2"/>
</dbReference>
<dbReference type="NCBIfam" id="TIGR00229">
    <property type="entry name" value="sensory_box"/>
    <property type="match status" value="2"/>
</dbReference>
<evidence type="ECO:0000256" key="1">
    <source>
        <dbReference type="ARBA" id="ARBA00000085"/>
    </source>
</evidence>
<accession>A0A4R6WRR1</accession>
<dbReference type="InterPro" id="IPR001610">
    <property type="entry name" value="PAC"/>
</dbReference>
<dbReference type="PROSITE" id="PS50113">
    <property type="entry name" value="PAC"/>
    <property type="match status" value="2"/>
</dbReference>
<dbReference type="Pfam" id="PF00512">
    <property type="entry name" value="HisKA"/>
    <property type="match status" value="1"/>
</dbReference>
<dbReference type="GO" id="GO:0016020">
    <property type="term" value="C:membrane"/>
    <property type="evidence" value="ECO:0007669"/>
    <property type="project" value="UniProtKB-SubCell"/>
</dbReference>
<dbReference type="CDD" id="cd00130">
    <property type="entry name" value="PAS"/>
    <property type="match status" value="2"/>
</dbReference>
<dbReference type="Pfam" id="PF08447">
    <property type="entry name" value="PAS_3"/>
    <property type="match status" value="2"/>
</dbReference>
<evidence type="ECO:0000259" key="16">
    <source>
        <dbReference type="PROSITE" id="PS50113"/>
    </source>
</evidence>
<evidence type="ECO:0000256" key="5">
    <source>
        <dbReference type="ARBA" id="ARBA00022679"/>
    </source>
</evidence>
<evidence type="ECO:0000313" key="17">
    <source>
        <dbReference type="EMBL" id="TDQ82237.1"/>
    </source>
</evidence>
<evidence type="ECO:0000313" key="18">
    <source>
        <dbReference type="Proteomes" id="UP000295783"/>
    </source>
</evidence>
<feature type="compositionally biased region" description="Low complexity" evidence="12">
    <location>
        <begin position="529"/>
        <end position="540"/>
    </location>
</feature>
<proteinExistence type="predicted"/>
<keyword evidence="6" id="KW-0547">Nucleotide-binding</keyword>
<dbReference type="InterPro" id="IPR013655">
    <property type="entry name" value="PAS_fold_3"/>
</dbReference>
<dbReference type="InterPro" id="IPR005467">
    <property type="entry name" value="His_kinase_dom"/>
</dbReference>
<evidence type="ECO:0000256" key="8">
    <source>
        <dbReference type="ARBA" id="ARBA00022840"/>
    </source>
</evidence>
<dbReference type="PANTHER" id="PTHR43047">
    <property type="entry name" value="TWO-COMPONENT HISTIDINE PROTEIN KINASE"/>
    <property type="match status" value="1"/>
</dbReference>
<evidence type="ECO:0000256" key="3">
    <source>
        <dbReference type="ARBA" id="ARBA00012438"/>
    </source>
</evidence>
<dbReference type="SMART" id="SM00387">
    <property type="entry name" value="HATPase_c"/>
    <property type="match status" value="1"/>
</dbReference>
<evidence type="ECO:0000256" key="2">
    <source>
        <dbReference type="ARBA" id="ARBA00004370"/>
    </source>
</evidence>
<gene>
    <name evidence="17" type="ORF">A8950_2059</name>
</gene>
<dbReference type="InterPro" id="IPR003661">
    <property type="entry name" value="HisK_dim/P_dom"/>
</dbReference>
<dbReference type="InterPro" id="IPR003594">
    <property type="entry name" value="HATPase_dom"/>
</dbReference>
<dbReference type="SMART" id="SM00388">
    <property type="entry name" value="HisKA"/>
    <property type="match status" value="1"/>
</dbReference>
<dbReference type="SMART" id="SM00091">
    <property type="entry name" value="PAS"/>
    <property type="match status" value="2"/>
</dbReference>
<dbReference type="GO" id="GO:0005524">
    <property type="term" value="F:ATP binding"/>
    <property type="evidence" value="ECO:0007669"/>
    <property type="project" value="UniProtKB-KW"/>
</dbReference>
<dbReference type="InterPro" id="IPR036097">
    <property type="entry name" value="HisK_dim/P_sf"/>
</dbReference>
<dbReference type="FunFam" id="3.30.565.10:FF:000006">
    <property type="entry name" value="Sensor histidine kinase WalK"/>
    <property type="match status" value="1"/>
</dbReference>
<dbReference type="PROSITE" id="PS50112">
    <property type="entry name" value="PAS"/>
    <property type="match status" value="1"/>
</dbReference>
<comment type="caution">
    <text evidence="17">The sequence shown here is derived from an EMBL/GenBank/DDBJ whole genome shotgun (WGS) entry which is preliminary data.</text>
</comment>
<evidence type="ECO:0000259" key="15">
    <source>
        <dbReference type="PROSITE" id="PS50112"/>
    </source>
</evidence>
<feature type="domain" description="PAS" evidence="15">
    <location>
        <begin position="12"/>
        <end position="82"/>
    </location>
</feature>
<dbReference type="AlphaFoldDB" id="A0A4R6WRR1"/>
<comment type="subcellular location">
    <subcellularLocation>
        <location evidence="2">Membrane</location>
    </subcellularLocation>
</comment>
<keyword evidence="18" id="KW-1185">Reference proteome</keyword>
<dbReference type="PROSITE" id="PS50109">
    <property type="entry name" value="HIS_KIN"/>
    <property type="match status" value="1"/>
</dbReference>
<dbReference type="SUPFAM" id="SSF55785">
    <property type="entry name" value="PYP-like sensor domain (PAS domain)"/>
    <property type="match status" value="2"/>
</dbReference>
<keyword evidence="8" id="KW-0067">ATP-binding</keyword>
<dbReference type="Gene3D" id="3.30.565.10">
    <property type="entry name" value="Histidine kinase-like ATPase, C-terminal domain"/>
    <property type="match status" value="1"/>
</dbReference>
<sequence length="651" mass="71637">MTQGHTQLGDDGDSLFRAIFEQAAVGICYSDFAGNFIRVNQRFCDITGYSAEELQGRNFATITHPDDVARDEQQGNALIAGQRGPYTMEKRYLRKDGGVIWGRMTVALARTRSGAPHRLIGVVEDISDVIRTEQALKRSEARLQEAQRIARIAAWEIDHQDGSRVWSDEVFAILEIERPGDGNFYLAFEEAIHPADRERVARVYAKAIEEHAPFDMTYRIVMPDGRVKHVEVHGRTFYDDDGRPARSIGTVQDVTQQKLNELALRQAKEAAETANRAKSDFVANMSHELRTPLNAVLGFAQLLETEIAGPVTERQRSYLASIKAGGEHLLELIKDILEFAKIDAGRIGLKIDATDTHQVIAAVLPLIERMAQARDITLNMPAPDAAGWVMADNVRLRQILLNLVSNAIKYNRRGGHVDIACRDVGGGFMRISVADNGQGIPPERQAELFTPFNRLGAETQAIEGTGIGLALAKRLTELMGGRIGYRSVFGEGSTFWVELPAARQVVPGRPVAEARAPGHHPADRRLPDTRPATPDRAAAPGKRRRILYVDDNPAHVRLIEEALGARDCLDLNVVHTPELALEALRTLRPDLILIDLGDPTLTEGASHRRLLAMAGARQIPVLDLGANPAGGDGLDRIDLPRLLAEIARLTA</sequence>
<dbReference type="InterPro" id="IPR004358">
    <property type="entry name" value="Sig_transdc_His_kin-like_C"/>
</dbReference>
<dbReference type="SUPFAM" id="SSF52172">
    <property type="entry name" value="CheY-like"/>
    <property type="match status" value="1"/>
</dbReference>
<dbReference type="Pfam" id="PF02518">
    <property type="entry name" value="HATPase_c"/>
    <property type="match status" value="1"/>
</dbReference>
<dbReference type="Gene3D" id="2.10.70.100">
    <property type="match status" value="1"/>
</dbReference>
<feature type="modified residue" description="4-aspartylphosphate" evidence="11">
    <location>
        <position position="595"/>
    </location>
</feature>
<dbReference type="InterPro" id="IPR000700">
    <property type="entry name" value="PAS-assoc_C"/>
</dbReference>
<dbReference type="GO" id="GO:0000155">
    <property type="term" value="F:phosphorelay sensor kinase activity"/>
    <property type="evidence" value="ECO:0007669"/>
    <property type="project" value="InterPro"/>
</dbReference>
<dbReference type="Gene3D" id="1.10.287.130">
    <property type="match status" value="1"/>
</dbReference>
<feature type="domain" description="PAC" evidence="16">
    <location>
        <begin position="86"/>
        <end position="138"/>
    </location>
</feature>
<dbReference type="PRINTS" id="PR00344">
    <property type="entry name" value="BCTRLSENSOR"/>
</dbReference>
<dbReference type="Proteomes" id="UP000295783">
    <property type="component" value="Unassembled WGS sequence"/>
</dbReference>
<evidence type="ECO:0000259" key="14">
    <source>
        <dbReference type="PROSITE" id="PS50110"/>
    </source>
</evidence>
<dbReference type="InterPro" id="IPR001789">
    <property type="entry name" value="Sig_transdc_resp-reg_receiver"/>
</dbReference>
<dbReference type="InterPro" id="IPR000014">
    <property type="entry name" value="PAS"/>
</dbReference>
<evidence type="ECO:0000256" key="11">
    <source>
        <dbReference type="PROSITE-ProRule" id="PRU00169"/>
    </source>
</evidence>
<keyword evidence="10" id="KW-0472">Membrane</keyword>
<dbReference type="InterPro" id="IPR011006">
    <property type="entry name" value="CheY-like_superfamily"/>
</dbReference>
<keyword evidence="4 11" id="KW-0597">Phosphoprotein</keyword>
<feature type="domain" description="Response regulatory" evidence="14">
    <location>
        <begin position="545"/>
        <end position="651"/>
    </location>
</feature>
<evidence type="ECO:0000256" key="7">
    <source>
        <dbReference type="ARBA" id="ARBA00022777"/>
    </source>
</evidence>
<dbReference type="CDD" id="cd16922">
    <property type="entry name" value="HATPase_EvgS-ArcB-TorS-like"/>
    <property type="match status" value="1"/>
</dbReference>
<dbReference type="SUPFAM" id="SSF47384">
    <property type="entry name" value="Homodimeric domain of signal transducing histidine kinase"/>
    <property type="match status" value="1"/>
</dbReference>
<evidence type="ECO:0000256" key="4">
    <source>
        <dbReference type="ARBA" id="ARBA00022553"/>
    </source>
</evidence>
<dbReference type="Gene3D" id="3.40.50.2300">
    <property type="match status" value="1"/>
</dbReference>
<comment type="catalytic activity">
    <reaction evidence="1">
        <text>ATP + protein L-histidine = ADP + protein N-phospho-L-histidine.</text>
        <dbReference type="EC" id="2.7.13.3"/>
    </reaction>
</comment>
<feature type="region of interest" description="Disordered" evidence="12">
    <location>
        <begin position="512"/>
        <end position="541"/>
    </location>
</feature>
<dbReference type="InterPro" id="IPR036890">
    <property type="entry name" value="HATPase_C_sf"/>
</dbReference>
<evidence type="ECO:0000256" key="10">
    <source>
        <dbReference type="ARBA" id="ARBA00023136"/>
    </source>
</evidence>
<dbReference type="FunFam" id="1.10.287.130:FF:000038">
    <property type="entry name" value="Sensory transduction histidine kinase"/>
    <property type="match status" value="1"/>
</dbReference>
<keyword evidence="7" id="KW-0418">Kinase</keyword>
<organism evidence="17 18">
    <name type="scientific">Dongia mobilis</name>
    <dbReference type="NCBI Taxonomy" id="578943"/>
    <lineage>
        <taxon>Bacteria</taxon>
        <taxon>Pseudomonadati</taxon>
        <taxon>Pseudomonadota</taxon>
        <taxon>Alphaproteobacteria</taxon>
        <taxon>Rhodospirillales</taxon>
        <taxon>Dongiaceae</taxon>
        <taxon>Dongia</taxon>
    </lineage>
</organism>
<feature type="domain" description="PAC" evidence="16">
    <location>
        <begin position="214"/>
        <end position="266"/>
    </location>
</feature>
<dbReference type="SMART" id="SM00086">
    <property type="entry name" value="PAC"/>
    <property type="match status" value="2"/>
</dbReference>
<dbReference type="InterPro" id="IPR035965">
    <property type="entry name" value="PAS-like_dom_sf"/>
</dbReference>
<dbReference type="EC" id="2.7.13.3" evidence="3"/>
<keyword evidence="5" id="KW-0808">Transferase</keyword>
<keyword evidence="9" id="KW-0902">Two-component regulatory system</keyword>
<name>A0A4R6WRR1_9PROT</name>
<evidence type="ECO:0000256" key="9">
    <source>
        <dbReference type="ARBA" id="ARBA00023012"/>
    </source>
</evidence>
<evidence type="ECO:0000259" key="13">
    <source>
        <dbReference type="PROSITE" id="PS50109"/>
    </source>
</evidence>
<reference evidence="17 18" key="1">
    <citation type="submission" date="2019-03" db="EMBL/GenBank/DDBJ databases">
        <title>Genomic Encyclopedia of Type Strains, Phase III (KMG-III): the genomes of soil and plant-associated and newly described type strains.</title>
        <authorList>
            <person name="Whitman W."/>
        </authorList>
    </citation>
    <scope>NUCLEOTIDE SEQUENCE [LARGE SCALE GENOMIC DNA]</scope>
    <source>
        <strain evidence="17 18">CGMCC 1.7660</strain>
    </source>
</reference>